<accession>A0ABQ9DXU6</accession>
<name>A0ABQ9DXU6_TEGGR</name>
<sequence length="201" mass="23480">MIISKNHTIIRIATDKDTSVHQREYCKIPSKTHPKETVQMYCLTCALPICHTCIADKTHKYHDLDKFVNIAEKYKKYLAQFITETKKEISDHQTITIQDTGTVCGIRTRYTGIYPMLVIENINGDVCVMHMDDYRTVVSVVNNDGQFRFRYPESARDKLRYILISDYRNSLIHQIDSDRNLNGCCKVTDYSVLHWPIRRAK</sequence>
<evidence type="ECO:0000259" key="2">
    <source>
        <dbReference type="PROSITE" id="PS50119"/>
    </source>
</evidence>
<gene>
    <name evidence="3" type="ORF">KUTeg_024363</name>
</gene>
<dbReference type="SUPFAM" id="SSF57845">
    <property type="entry name" value="B-box zinc-binding domain"/>
    <property type="match status" value="1"/>
</dbReference>
<comment type="caution">
    <text evidence="3">The sequence shown here is derived from an EMBL/GenBank/DDBJ whole genome shotgun (WGS) entry which is preliminary data.</text>
</comment>
<protein>
    <recommendedName>
        <fullName evidence="2">B box-type domain-containing protein</fullName>
    </recommendedName>
</protein>
<evidence type="ECO:0000313" key="4">
    <source>
        <dbReference type="Proteomes" id="UP001217089"/>
    </source>
</evidence>
<dbReference type="Pfam" id="PF00643">
    <property type="entry name" value="zf-B_box"/>
    <property type="match status" value="1"/>
</dbReference>
<keyword evidence="1" id="KW-0862">Zinc</keyword>
<proteinExistence type="predicted"/>
<evidence type="ECO:0000256" key="1">
    <source>
        <dbReference type="PROSITE-ProRule" id="PRU00024"/>
    </source>
</evidence>
<dbReference type="Proteomes" id="UP001217089">
    <property type="component" value="Unassembled WGS sequence"/>
</dbReference>
<dbReference type="Gene3D" id="3.30.160.60">
    <property type="entry name" value="Classic Zinc Finger"/>
    <property type="match status" value="1"/>
</dbReference>
<reference evidence="3 4" key="1">
    <citation type="submission" date="2022-12" db="EMBL/GenBank/DDBJ databases">
        <title>Chromosome-level genome of Tegillarca granosa.</title>
        <authorList>
            <person name="Kim J."/>
        </authorList>
    </citation>
    <scope>NUCLEOTIDE SEQUENCE [LARGE SCALE GENOMIC DNA]</scope>
    <source>
        <strain evidence="3">Teg-2019</strain>
        <tissue evidence="3">Adductor muscle</tissue>
    </source>
</reference>
<feature type="domain" description="B box-type" evidence="2">
    <location>
        <begin position="21"/>
        <end position="67"/>
    </location>
</feature>
<keyword evidence="4" id="KW-1185">Reference proteome</keyword>
<dbReference type="InterPro" id="IPR000315">
    <property type="entry name" value="Znf_B-box"/>
</dbReference>
<dbReference type="EMBL" id="JARBDR010000923">
    <property type="protein sequence ID" value="KAJ8297832.1"/>
    <property type="molecule type" value="Genomic_DNA"/>
</dbReference>
<keyword evidence="1" id="KW-0479">Metal-binding</keyword>
<organism evidence="3 4">
    <name type="scientific">Tegillarca granosa</name>
    <name type="common">Malaysian cockle</name>
    <name type="synonym">Anadara granosa</name>
    <dbReference type="NCBI Taxonomy" id="220873"/>
    <lineage>
        <taxon>Eukaryota</taxon>
        <taxon>Metazoa</taxon>
        <taxon>Spiralia</taxon>
        <taxon>Lophotrochozoa</taxon>
        <taxon>Mollusca</taxon>
        <taxon>Bivalvia</taxon>
        <taxon>Autobranchia</taxon>
        <taxon>Pteriomorphia</taxon>
        <taxon>Arcoida</taxon>
        <taxon>Arcoidea</taxon>
        <taxon>Arcidae</taxon>
        <taxon>Tegillarca</taxon>
    </lineage>
</organism>
<dbReference type="PROSITE" id="PS50119">
    <property type="entry name" value="ZF_BBOX"/>
    <property type="match status" value="1"/>
</dbReference>
<keyword evidence="1" id="KW-0863">Zinc-finger</keyword>
<evidence type="ECO:0000313" key="3">
    <source>
        <dbReference type="EMBL" id="KAJ8297832.1"/>
    </source>
</evidence>